<dbReference type="SMART" id="SM00849">
    <property type="entry name" value="Lactamase_B"/>
    <property type="match status" value="1"/>
</dbReference>
<name>A0A8T7M1G2_9CHLR</name>
<evidence type="ECO:0000313" key="4">
    <source>
        <dbReference type="Proteomes" id="UP000521676"/>
    </source>
</evidence>
<dbReference type="InterPro" id="IPR052533">
    <property type="entry name" value="WalJ/YycJ-like"/>
</dbReference>
<dbReference type="RefSeq" id="WP_341468323.1">
    <property type="nucleotide sequence ID" value="NZ_CP128399.1"/>
</dbReference>
<protein>
    <submittedName>
        <fullName evidence="2">MBL fold metallo-hydrolase</fullName>
    </submittedName>
</protein>
<evidence type="ECO:0000313" key="2">
    <source>
        <dbReference type="EMBL" id="NWJ44546.1"/>
    </source>
</evidence>
<proteinExistence type="predicted"/>
<evidence type="ECO:0000313" key="3">
    <source>
        <dbReference type="EMBL" id="WJW66437.1"/>
    </source>
</evidence>
<dbReference type="SUPFAM" id="SSF56281">
    <property type="entry name" value="Metallo-hydrolase/oxidoreductase"/>
    <property type="match status" value="1"/>
</dbReference>
<dbReference type="Pfam" id="PF00753">
    <property type="entry name" value="Lactamase_B"/>
    <property type="match status" value="1"/>
</dbReference>
<evidence type="ECO:0000313" key="5">
    <source>
        <dbReference type="Proteomes" id="UP001431572"/>
    </source>
</evidence>
<evidence type="ECO:0000259" key="1">
    <source>
        <dbReference type="SMART" id="SM00849"/>
    </source>
</evidence>
<dbReference type="InterPro" id="IPR001279">
    <property type="entry name" value="Metallo-B-lactamas"/>
</dbReference>
<dbReference type="InterPro" id="IPR036866">
    <property type="entry name" value="RibonucZ/Hydroxyglut_hydro"/>
</dbReference>
<reference evidence="3" key="2">
    <citation type="journal article" date="2024" name="Nature">
        <title>Anoxygenic phototroph of the Chloroflexota uses a type I reaction centre.</title>
        <authorList>
            <person name="Tsuji J.M."/>
            <person name="Shaw N.A."/>
            <person name="Nagashima S."/>
            <person name="Venkiteswaran J.J."/>
            <person name="Schiff S.L."/>
            <person name="Watanabe T."/>
            <person name="Fukui M."/>
            <person name="Hanada S."/>
            <person name="Tank M."/>
            <person name="Neufeld J.D."/>
        </authorList>
    </citation>
    <scope>NUCLEOTIDE SEQUENCE</scope>
    <source>
        <strain evidence="3">L227-S17</strain>
    </source>
</reference>
<dbReference type="EMBL" id="JACATZ010000001">
    <property type="protein sequence ID" value="NWJ44546.1"/>
    <property type="molecule type" value="Genomic_DNA"/>
</dbReference>
<dbReference type="PANTHER" id="PTHR47619">
    <property type="entry name" value="METALLO-HYDROLASE YYCJ-RELATED"/>
    <property type="match status" value="1"/>
</dbReference>
<organism evidence="2 4">
    <name type="scientific">Candidatus Chlorohelix allophototropha</name>
    <dbReference type="NCBI Taxonomy" id="3003348"/>
    <lineage>
        <taxon>Bacteria</taxon>
        <taxon>Bacillati</taxon>
        <taxon>Chloroflexota</taxon>
        <taxon>Chloroflexia</taxon>
        <taxon>Candidatus Chloroheliales</taxon>
        <taxon>Candidatus Chloroheliaceae</taxon>
        <taxon>Candidatus Chlorohelix</taxon>
    </lineage>
</organism>
<reference evidence="2 4" key="1">
    <citation type="submission" date="2020-06" db="EMBL/GenBank/DDBJ databases">
        <title>Anoxygenic phototrophic Chloroflexota member uses a Type I reaction center.</title>
        <authorList>
            <person name="Tsuji J.M."/>
            <person name="Shaw N.A."/>
            <person name="Nagashima S."/>
            <person name="Venkiteswaran J."/>
            <person name="Schiff S.L."/>
            <person name="Hanada S."/>
            <person name="Tank M."/>
            <person name="Neufeld J.D."/>
        </authorList>
    </citation>
    <scope>NUCLEOTIDE SEQUENCE [LARGE SCALE GENOMIC DNA]</scope>
    <source>
        <strain evidence="2">L227-S17</strain>
    </source>
</reference>
<keyword evidence="5" id="KW-1185">Reference proteome</keyword>
<dbReference type="EMBL" id="CP128399">
    <property type="protein sequence ID" value="WJW66437.1"/>
    <property type="molecule type" value="Genomic_DNA"/>
</dbReference>
<gene>
    <name evidence="2" type="ORF">HXX08_01575</name>
    <name evidence="3" type="ORF">OZ401_002235</name>
</gene>
<accession>A0A8T7M1G2</accession>
<dbReference type="Proteomes" id="UP000521676">
    <property type="component" value="Unassembled WGS sequence"/>
</dbReference>
<dbReference type="Gene3D" id="3.60.15.10">
    <property type="entry name" value="Ribonuclease Z/Hydroxyacylglutathione hydrolase-like"/>
    <property type="match status" value="1"/>
</dbReference>
<dbReference type="PANTHER" id="PTHR47619:SF1">
    <property type="entry name" value="EXODEOXYRIBONUCLEASE WALJ"/>
    <property type="match status" value="1"/>
</dbReference>
<dbReference type="Proteomes" id="UP001431572">
    <property type="component" value="Chromosome 1"/>
</dbReference>
<feature type="domain" description="Metallo-beta-lactamase" evidence="1">
    <location>
        <begin position="11"/>
        <end position="192"/>
    </location>
</feature>
<dbReference type="AlphaFoldDB" id="A0A8T7M1G2"/>
<sequence>MRVKSLSSGSSGNCYLVQAGGHSLLIDCGLSATALQKFLALEGVNVAELSGIFLTHDHHDHLSGAGQVSRRWGIPIFANKKTLDEAAVRWAKIEKLSQQRANTTMPPESRTYNTRLFPTGKATTIGSIEINSFPVSHDAAETVCYTFKADGVQAVILTDLGCSTSPIYEPLLQSRLIILEANHEEEKLWAGKYPYTLKKRVTGDKGHLSNRQSGEILRYCLENTGLAHTVWLAHLSSENNSPQEATATITKLLEEAGIERFPLNIALRDKPSLVYETEQYYYQASMF</sequence>